<dbReference type="Proteomes" id="UP000886523">
    <property type="component" value="Unassembled WGS sequence"/>
</dbReference>
<feature type="compositionally biased region" description="Basic and acidic residues" evidence="1">
    <location>
        <begin position="87"/>
        <end position="98"/>
    </location>
</feature>
<feature type="region of interest" description="Disordered" evidence="1">
    <location>
        <begin position="1"/>
        <end position="47"/>
    </location>
</feature>
<evidence type="ECO:0000313" key="3">
    <source>
        <dbReference type="Proteomes" id="UP000886523"/>
    </source>
</evidence>
<evidence type="ECO:0000313" key="2">
    <source>
        <dbReference type="EMBL" id="KAF9510344.1"/>
    </source>
</evidence>
<dbReference type="EMBL" id="MU129018">
    <property type="protein sequence ID" value="KAF9510344.1"/>
    <property type="molecule type" value="Genomic_DNA"/>
</dbReference>
<keyword evidence="3" id="KW-1185">Reference proteome</keyword>
<feature type="compositionally biased region" description="Basic and acidic residues" evidence="1">
    <location>
        <begin position="143"/>
        <end position="155"/>
    </location>
</feature>
<evidence type="ECO:0008006" key="4">
    <source>
        <dbReference type="Google" id="ProtNLM"/>
    </source>
</evidence>
<feature type="compositionally biased region" description="Basic and acidic residues" evidence="1">
    <location>
        <begin position="33"/>
        <end position="43"/>
    </location>
</feature>
<feature type="compositionally biased region" description="Basic residues" evidence="1">
    <location>
        <begin position="1"/>
        <end position="10"/>
    </location>
</feature>
<evidence type="ECO:0000256" key="1">
    <source>
        <dbReference type="SAM" id="MobiDB-lite"/>
    </source>
</evidence>
<protein>
    <recommendedName>
        <fullName evidence="4">Zn(2)-C6 fungal-type domain-containing protein</fullName>
    </recommendedName>
</protein>
<accession>A0A9P6ARG1</accession>
<feature type="region of interest" description="Disordered" evidence="1">
    <location>
        <begin position="85"/>
        <end position="155"/>
    </location>
</feature>
<proteinExistence type="predicted"/>
<feature type="compositionally biased region" description="Low complexity" evidence="1">
    <location>
        <begin position="99"/>
        <end position="110"/>
    </location>
</feature>
<dbReference type="AlphaFoldDB" id="A0A9P6ARG1"/>
<sequence>MTPSSHKKTRQVSFANTTKLKPGAVREGNPPGSRHEAQQEKQELVSTPFQCTHCQKSGSRCVIQRGRRACNSCNARKVKCVQVEEAAEGKHPGEREPSSEVQSPESSPSPSEEPPQLELHDESPSPEQASPRGRKRQRSPDSYTEKPRLTQADRDRLLLEVREGAARIQKEVQQEFAVIEILFEELVELGKE</sequence>
<comment type="caution">
    <text evidence="2">The sequence shown here is derived from an EMBL/GenBank/DDBJ whole genome shotgun (WGS) entry which is preliminary data.</text>
</comment>
<reference evidence="2" key="1">
    <citation type="journal article" date="2020" name="Nat. Commun.">
        <title>Large-scale genome sequencing of mycorrhizal fungi provides insights into the early evolution of symbiotic traits.</title>
        <authorList>
            <person name="Miyauchi S."/>
            <person name="Kiss E."/>
            <person name="Kuo A."/>
            <person name="Drula E."/>
            <person name="Kohler A."/>
            <person name="Sanchez-Garcia M."/>
            <person name="Morin E."/>
            <person name="Andreopoulos B."/>
            <person name="Barry K.W."/>
            <person name="Bonito G."/>
            <person name="Buee M."/>
            <person name="Carver A."/>
            <person name="Chen C."/>
            <person name="Cichocki N."/>
            <person name="Clum A."/>
            <person name="Culley D."/>
            <person name="Crous P.W."/>
            <person name="Fauchery L."/>
            <person name="Girlanda M."/>
            <person name="Hayes R.D."/>
            <person name="Keri Z."/>
            <person name="LaButti K."/>
            <person name="Lipzen A."/>
            <person name="Lombard V."/>
            <person name="Magnuson J."/>
            <person name="Maillard F."/>
            <person name="Murat C."/>
            <person name="Nolan M."/>
            <person name="Ohm R.A."/>
            <person name="Pangilinan J."/>
            <person name="Pereira M.F."/>
            <person name="Perotto S."/>
            <person name="Peter M."/>
            <person name="Pfister S."/>
            <person name="Riley R."/>
            <person name="Sitrit Y."/>
            <person name="Stielow J.B."/>
            <person name="Szollosi G."/>
            <person name="Zifcakova L."/>
            <person name="Stursova M."/>
            <person name="Spatafora J.W."/>
            <person name="Tedersoo L."/>
            <person name="Vaario L.M."/>
            <person name="Yamada A."/>
            <person name="Yan M."/>
            <person name="Wang P."/>
            <person name="Xu J."/>
            <person name="Bruns T."/>
            <person name="Baldrian P."/>
            <person name="Vilgalys R."/>
            <person name="Dunand C."/>
            <person name="Henrissat B."/>
            <person name="Grigoriev I.V."/>
            <person name="Hibbett D."/>
            <person name="Nagy L.G."/>
            <person name="Martin F.M."/>
        </authorList>
    </citation>
    <scope>NUCLEOTIDE SEQUENCE</scope>
    <source>
        <strain evidence="2">UP504</strain>
    </source>
</reference>
<name>A0A9P6ARG1_9AGAM</name>
<gene>
    <name evidence="2" type="ORF">BS47DRAFT_1348149</name>
</gene>
<organism evidence="2 3">
    <name type="scientific">Hydnum rufescens UP504</name>
    <dbReference type="NCBI Taxonomy" id="1448309"/>
    <lineage>
        <taxon>Eukaryota</taxon>
        <taxon>Fungi</taxon>
        <taxon>Dikarya</taxon>
        <taxon>Basidiomycota</taxon>
        <taxon>Agaricomycotina</taxon>
        <taxon>Agaricomycetes</taxon>
        <taxon>Cantharellales</taxon>
        <taxon>Hydnaceae</taxon>
        <taxon>Hydnum</taxon>
    </lineage>
</organism>